<dbReference type="SUPFAM" id="SSF52058">
    <property type="entry name" value="L domain-like"/>
    <property type="match status" value="1"/>
</dbReference>
<dbReference type="Pfam" id="PF13306">
    <property type="entry name" value="LRR_5"/>
    <property type="match status" value="1"/>
</dbReference>
<dbReference type="InParanoid" id="A2EDL3"/>
<keyword evidence="2" id="KW-1185">Reference proteome</keyword>
<dbReference type="OrthoDB" id="26581at2759"/>
<dbReference type="InterPro" id="IPR026906">
    <property type="entry name" value="LRR_5"/>
</dbReference>
<gene>
    <name evidence="1" type="ORF">TVAG_133360</name>
</gene>
<sequence length="332" mass="38641">MGYGSFANCTELKEINLPDIFSISDYAFYKCRKLEKISVPNVQVIGEYAFWHCDKLTNIEFPRELYHIDQYCFAYCKSLKSINVGKQLTKIPGFAFISSKLETFEITNKIMFVNGSSFAFCRNLKLIVPDDHPIFGVTSHELYIKSSMTVVCVFGLQEEIYEVSDGMKSFDELSLQLSEYDYITKERDFFDATETDEVIMVLNSERIPIVKLPQSVISLDDSSYRYYFYLPYSINKTGYKMINPGSIYGYSEFRSPRSKYPLYKVFTTNITPASFELNVQTAVKNNDRLIFKRDRINRYSIIDRKNYIECEFVEIDENGKETLINSTKILTE</sequence>
<organism evidence="1 2">
    <name type="scientific">Trichomonas vaginalis (strain ATCC PRA-98 / G3)</name>
    <dbReference type="NCBI Taxonomy" id="412133"/>
    <lineage>
        <taxon>Eukaryota</taxon>
        <taxon>Metamonada</taxon>
        <taxon>Parabasalia</taxon>
        <taxon>Trichomonadida</taxon>
        <taxon>Trichomonadidae</taxon>
        <taxon>Trichomonas</taxon>
    </lineage>
</organism>
<evidence type="ECO:0008006" key="3">
    <source>
        <dbReference type="Google" id="ProtNLM"/>
    </source>
</evidence>
<protein>
    <recommendedName>
        <fullName evidence="3">Surface antigen BspA-like</fullName>
    </recommendedName>
</protein>
<dbReference type="SMR" id="A2EDL3"/>
<reference evidence="1" key="2">
    <citation type="journal article" date="2007" name="Science">
        <title>Draft genome sequence of the sexually transmitted pathogen Trichomonas vaginalis.</title>
        <authorList>
            <person name="Carlton J.M."/>
            <person name="Hirt R.P."/>
            <person name="Silva J.C."/>
            <person name="Delcher A.L."/>
            <person name="Schatz M."/>
            <person name="Zhao Q."/>
            <person name="Wortman J.R."/>
            <person name="Bidwell S.L."/>
            <person name="Alsmark U.C.M."/>
            <person name="Besteiro S."/>
            <person name="Sicheritz-Ponten T."/>
            <person name="Noel C.J."/>
            <person name="Dacks J.B."/>
            <person name="Foster P.G."/>
            <person name="Simillion C."/>
            <person name="Van de Peer Y."/>
            <person name="Miranda-Saavedra D."/>
            <person name="Barton G.J."/>
            <person name="Westrop G.D."/>
            <person name="Mueller S."/>
            <person name="Dessi D."/>
            <person name="Fiori P.L."/>
            <person name="Ren Q."/>
            <person name="Paulsen I."/>
            <person name="Zhang H."/>
            <person name="Bastida-Corcuera F.D."/>
            <person name="Simoes-Barbosa A."/>
            <person name="Brown M.T."/>
            <person name="Hayes R.D."/>
            <person name="Mukherjee M."/>
            <person name="Okumura C.Y."/>
            <person name="Schneider R."/>
            <person name="Smith A.J."/>
            <person name="Vanacova S."/>
            <person name="Villalvazo M."/>
            <person name="Haas B.J."/>
            <person name="Pertea M."/>
            <person name="Feldblyum T.V."/>
            <person name="Utterback T.R."/>
            <person name="Shu C.L."/>
            <person name="Osoegawa K."/>
            <person name="de Jong P.J."/>
            <person name="Hrdy I."/>
            <person name="Horvathova L."/>
            <person name="Zubacova Z."/>
            <person name="Dolezal P."/>
            <person name="Malik S.B."/>
            <person name="Logsdon J.M. Jr."/>
            <person name="Henze K."/>
            <person name="Gupta A."/>
            <person name="Wang C.C."/>
            <person name="Dunne R.L."/>
            <person name="Upcroft J.A."/>
            <person name="Upcroft P."/>
            <person name="White O."/>
            <person name="Salzberg S.L."/>
            <person name="Tang P."/>
            <person name="Chiu C.-H."/>
            <person name="Lee Y.-S."/>
            <person name="Embley T.M."/>
            <person name="Coombs G.H."/>
            <person name="Mottram J.C."/>
            <person name="Tachezy J."/>
            <person name="Fraser-Liggett C.M."/>
            <person name="Johnson P.J."/>
        </authorList>
    </citation>
    <scope>NUCLEOTIDE SEQUENCE [LARGE SCALE GENOMIC DNA]</scope>
    <source>
        <strain evidence="1">G3</strain>
    </source>
</reference>
<dbReference type="VEuPathDB" id="TrichDB:TVAG_133360"/>
<dbReference type="Gene3D" id="3.80.10.10">
    <property type="entry name" value="Ribonuclease Inhibitor"/>
    <property type="match status" value="1"/>
</dbReference>
<name>A2EDL3_TRIV3</name>
<dbReference type="RefSeq" id="XP_001321501.1">
    <property type="nucleotide sequence ID" value="XM_001321466.1"/>
</dbReference>
<reference evidence="1" key="1">
    <citation type="submission" date="2006-10" db="EMBL/GenBank/DDBJ databases">
        <authorList>
            <person name="Amadeo P."/>
            <person name="Zhao Q."/>
            <person name="Wortman J."/>
            <person name="Fraser-Liggett C."/>
            <person name="Carlton J."/>
        </authorList>
    </citation>
    <scope>NUCLEOTIDE SEQUENCE</scope>
    <source>
        <strain evidence="1">G3</strain>
    </source>
</reference>
<evidence type="ECO:0000313" key="2">
    <source>
        <dbReference type="Proteomes" id="UP000001542"/>
    </source>
</evidence>
<dbReference type="InterPro" id="IPR053139">
    <property type="entry name" value="Surface_bspA-like"/>
</dbReference>
<dbReference type="VEuPathDB" id="TrichDB:TVAGG3_0906080"/>
<dbReference type="STRING" id="5722.A2EDL3"/>
<proteinExistence type="predicted"/>
<dbReference type="AlphaFoldDB" id="A2EDL3"/>
<dbReference type="InterPro" id="IPR032675">
    <property type="entry name" value="LRR_dom_sf"/>
</dbReference>
<dbReference type="Proteomes" id="UP000001542">
    <property type="component" value="Unassembled WGS sequence"/>
</dbReference>
<accession>A2EDL3</accession>
<evidence type="ECO:0000313" key="1">
    <source>
        <dbReference type="EMBL" id="EAY09278.1"/>
    </source>
</evidence>
<dbReference type="EMBL" id="DS113361">
    <property type="protein sequence ID" value="EAY09278.1"/>
    <property type="molecule type" value="Genomic_DNA"/>
</dbReference>
<dbReference type="PANTHER" id="PTHR45661:SF3">
    <property type="entry name" value="IG-LIKE DOMAIN-CONTAINING PROTEIN"/>
    <property type="match status" value="1"/>
</dbReference>
<dbReference type="KEGG" id="tva:4767194"/>
<dbReference type="PANTHER" id="PTHR45661">
    <property type="entry name" value="SURFACE ANTIGEN"/>
    <property type="match status" value="1"/>
</dbReference>